<evidence type="ECO:0000313" key="2">
    <source>
        <dbReference type="EMBL" id="CEJ06726.1"/>
    </source>
</evidence>
<accession>A0A8S0W642</accession>
<dbReference type="EMBL" id="CDGJ01000033">
    <property type="protein sequence ID" value="CEJ06726.1"/>
    <property type="molecule type" value="Genomic_DNA"/>
</dbReference>
<keyword evidence="3" id="KW-1185">Reference proteome</keyword>
<name>A0A8S0W642_9FIRM</name>
<dbReference type="Proteomes" id="UP001071230">
    <property type="component" value="Unassembled WGS sequence"/>
</dbReference>
<protein>
    <submittedName>
        <fullName evidence="1">Uncharacterized protein</fullName>
    </submittedName>
</protein>
<dbReference type="EMBL" id="LR746496">
    <property type="protein sequence ID" value="CAA7599469.1"/>
    <property type="molecule type" value="Genomic_DNA"/>
</dbReference>
<sequence>MAVAVVSAQEEVEEFLRTLKAVLMSPGFDAECDLVLAAAPYGRAAGRKRGPNASLQNGFKGKDWVYPLMGLEAEVYLQTLWEESDSPQLFWTFVKATGTHDRCLRFRIRDRKGGRLLGVQLEIVRFPFLRRLPYARAADL</sequence>
<organism evidence="1">
    <name type="scientific">Acididesulfobacillus acetoxydans</name>
    <dbReference type="NCBI Taxonomy" id="1561005"/>
    <lineage>
        <taxon>Bacteria</taxon>
        <taxon>Bacillati</taxon>
        <taxon>Bacillota</taxon>
        <taxon>Clostridia</taxon>
        <taxon>Eubacteriales</taxon>
        <taxon>Peptococcaceae</taxon>
        <taxon>Acididesulfobacillus</taxon>
    </lineage>
</organism>
<evidence type="ECO:0000313" key="1">
    <source>
        <dbReference type="EMBL" id="CAA7599469.1"/>
    </source>
</evidence>
<reference evidence="1" key="2">
    <citation type="submission" date="2020-01" db="EMBL/GenBank/DDBJ databases">
        <authorList>
            <person name="Hornung B."/>
        </authorList>
    </citation>
    <scope>NUCLEOTIDE SEQUENCE</scope>
    <source>
        <strain evidence="1">PacBioINE</strain>
    </source>
</reference>
<dbReference type="AlphaFoldDB" id="A0A8S0W642"/>
<reference evidence="2" key="1">
    <citation type="submission" date="2014-11" db="EMBL/GenBank/DDBJ databases">
        <authorList>
            <person name="Hornung B.V."/>
        </authorList>
    </citation>
    <scope>NUCLEOTIDE SEQUENCE</scope>
    <source>
        <strain evidence="2">INE</strain>
    </source>
</reference>
<dbReference type="Proteomes" id="UP000836597">
    <property type="component" value="Chromosome"/>
</dbReference>
<gene>
    <name evidence="1" type="ORF">DEACI_0091</name>
    <name evidence="2" type="ORF">DEACI_1176</name>
</gene>
<dbReference type="KEGG" id="aacx:DEACI_0091"/>
<evidence type="ECO:0000313" key="3">
    <source>
        <dbReference type="Proteomes" id="UP001071230"/>
    </source>
</evidence>
<dbReference type="RefSeq" id="WP_240983272.1">
    <property type="nucleotide sequence ID" value="NZ_CDGJ01000033.1"/>
</dbReference>
<proteinExistence type="predicted"/>